<dbReference type="GO" id="GO:0032196">
    <property type="term" value="P:transposition"/>
    <property type="evidence" value="ECO:0007669"/>
    <property type="project" value="UniProtKB-KW"/>
</dbReference>
<evidence type="ECO:0000256" key="4">
    <source>
        <dbReference type="ARBA" id="ARBA00023172"/>
    </source>
</evidence>
<dbReference type="RefSeq" id="WP_152625973.1">
    <property type="nucleotide sequence ID" value="NZ_JXYS01000049.1"/>
</dbReference>
<dbReference type="Pfam" id="PF01385">
    <property type="entry name" value="OrfB_IS605"/>
    <property type="match status" value="1"/>
</dbReference>
<dbReference type="Pfam" id="PF07282">
    <property type="entry name" value="Cas12f1-like_TNB"/>
    <property type="match status" value="1"/>
</dbReference>
<evidence type="ECO:0000259" key="7">
    <source>
        <dbReference type="Pfam" id="PF07282"/>
    </source>
</evidence>
<dbReference type="GO" id="GO:0006310">
    <property type="term" value="P:DNA recombination"/>
    <property type="evidence" value="ECO:0007669"/>
    <property type="project" value="UniProtKB-KW"/>
</dbReference>
<dbReference type="InterPro" id="IPR001959">
    <property type="entry name" value="Transposase"/>
</dbReference>
<dbReference type="STRING" id="1280514.AXFE_17880"/>
<dbReference type="OrthoDB" id="6230307at2"/>
<keyword evidence="2" id="KW-0815">Transposition</keyword>
<dbReference type="InterPro" id="IPR010095">
    <property type="entry name" value="Cas12f1-like_TNB"/>
</dbReference>
<keyword evidence="3" id="KW-0238">DNA-binding</keyword>
<feature type="region of interest" description="Disordered" evidence="5">
    <location>
        <begin position="410"/>
        <end position="437"/>
    </location>
</feature>
<gene>
    <name evidence="8" type="ORF">AXFE_17880</name>
</gene>
<reference evidence="8 9" key="1">
    <citation type="submission" date="2015-01" db="EMBL/GenBank/DDBJ databases">
        <title>Draft genome of the acidophilic iron oxidizer Acidithrix ferrooxidans strain Py-F3.</title>
        <authorList>
            <person name="Poehlein A."/>
            <person name="Eisen S."/>
            <person name="Schloemann M."/>
            <person name="Johnson B.D."/>
            <person name="Daniel R."/>
            <person name="Muehling M."/>
        </authorList>
    </citation>
    <scope>NUCLEOTIDE SEQUENCE [LARGE SCALE GENOMIC DNA]</scope>
    <source>
        <strain evidence="8 9">Py-F3</strain>
    </source>
</reference>
<evidence type="ECO:0000256" key="3">
    <source>
        <dbReference type="ARBA" id="ARBA00023125"/>
    </source>
</evidence>
<dbReference type="Proteomes" id="UP000032360">
    <property type="component" value="Unassembled WGS sequence"/>
</dbReference>
<dbReference type="GO" id="GO:0003677">
    <property type="term" value="F:DNA binding"/>
    <property type="evidence" value="ECO:0007669"/>
    <property type="project" value="UniProtKB-KW"/>
</dbReference>
<evidence type="ECO:0000313" key="9">
    <source>
        <dbReference type="Proteomes" id="UP000032360"/>
    </source>
</evidence>
<dbReference type="AlphaFoldDB" id="A0A0D8HHN5"/>
<evidence type="ECO:0000256" key="2">
    <source>
        <dbReference type="ARBA" id="ARBA00022578"/>
    </source>
</evidence>
<protein>
    <submittedName>
        <fullName evidence="8">Putative transposase</fullName>
    </submittedName>
</protein>
<name>A0A0D8HHN5_9ACTN</name>
<evidence type="ECO:0000313" key="8">
    <source>
        <dbReference type="EMBL" id="KJF17349.1"/>
    </source>
</evidence>
<feature type="domain" description="Cas12f1-like TNB" evidence="7">
    <location>
        <begin position="335"/>
        <end position="398"/>
    </location>
</feature>
<evidence type="ECO:0000259" key="6">
    <source>
        <dbReference type="Pfam" id="PF01385"/>
    </source>
</evidence>
<comment type="similarity">
    <text evidence="1">In the C-terminal section; belongs to the transposase 35 family.</text>
</comment>
<organism evidence="8 9">
    <name type="scientific">Acidithrix ferrooxidans</name>
    <dbReference type="NCBI Taxonomy" id="1280514"/>
    <lineage>
        <taxon>Bacteria</taxon>
        <taxon>Bacillati</taxon>
        <taxon>Actinomycetota</taxon>
        <taxon>Acidimicrobiia</taxon>
        <taxon>Acidimicrobiales</taxon>
        <taxon>Acidimicrobiaceae</taxon>
        <taxon>Acidithrix</taxon>
    </lineage>
</organism>
<dbReference type="NCBIfam" id="NF040570">
    <property type="entry name" value="guided_TnpB"/>
    <property type="match status" value="1"/>
</dbReference>
<keyword evidence="9" id="KW-1185">Reference proteome</keyword>
<proteinExistence type="inferred from homology"/>
<accession>A0A0D8HHN5</accession>
<feature type="domain" description="Probable transposase IS891/IS1136/IS1341" evidence="6">
    <location>
        <begin position="184"/>
        <end position="303"/>
    </location>
</feature>
<sequence length="482" mass="53557">MAKRKIKKGDDAKANTARKYLLVLSPENSGRMTSWGHTRRAIKNLALAQRQLLWDGRGIRLRAKGQSQSLTEARADFDWMADLPAQAAQAAIKDLDRAYDNWWNPDHPAGPPTFEKRSSKLRFSLPGQAVDVRHIDRKWSEVWIPKLGWQRFRHHRPFNGVVRNATFTFTPGSGWMVSFGIAAKQITAPPNGKPATGVDFGVACSAFLSDEESPRLMTATLTPGEKRRLVGLERRKARQLTWAKRHNNGRYSNRLRHTNSEIARLRAKQARRRNDFTHKLTTDVAKNHGIVGIEDLRVKNMTASAKGTVEAPGTSVAAKAGLNRGILDNAPFERRRQFGYKGPKFGTQIVSVPAPNTSRRCAKCKALDPANRPGCGREFACVACGHQDHADRNAAVNIRAAAEQIYAAQTAGPGGQQHGQAQAKSEPEGRRRFREASSPSGVEYFRLRWSRRKQSGVNNAIEAPPFRAGWCHQCGHTSQGVS</sequence>
<comment type="caution">
    <text evidence="8">The sequence shown here is derived from an EMBL/GenBank/DDBJ whole genome shotgun (WGS) entry which is preliminary data.</text>
</comment>
<evidence type="ECO:0000256" key="5">
    <source>
        <dbReference type="SAM" id="MobiDB-lite"/>
    </source>
</evidence>
<keyword evidence="4" id="KW-0233">DNA recombination</keyword>
<dbReference type="EMBL" id="JXYS01000049">
    <property type="protein sequence ID" value="KJF17349.1"/>
    <property type="molecule type" value="Genomic_DNA"/>
</dbReference>
<evidence type="ECO:0000256" key="1">
    <source>
        <dbReference type="ARBA" id="ARBA00008761"/>
    </source>
</evidence>